<evidence type="ECO:0000256" key="9">
    <source>
        <dbReference type="PROSITE-ProRule" id="PRU00520"/>
    </source>
</evidence>
<evidence type="ECO:0000256" key="1">
    <source>
        <dbReference type="ARBA" id="ARBA00004711"/>
    </source>
</evidence>
<dbReference type="InterPro" id="IPR036046">
    <property type="entry name" value="Acylphosphatase-like_dom_sf"/>
</dbReference>
<dbReference type="InterPro" id="IPR011125">
    <property type="entry name" value="Znf_HypF"/>
</dbReference>
<reference evidence="12 13" key="1">
    <citation type="submission" date="2019-09" db="EMBL/GenBank/DDBJ databases">
        <authorList>
            <person name="Chen X.-Y."/>
        </authorList>
    </citation>
    <scope>NUCLEOTIDE SEQUENCE [LARGE SCALE GENOMIC DNA]</scope>
    <source>
        <strain evidence="12 13">NY5</strain>
    </source>
</reference>
<evidence type="ECO:0000313" key="13">
    <source>
        <dbReference type="Proteomes" id="UP000323708"/>
    </source>
</evidence>
<evidence type="ECO:0000256" key="7">
    <source>
        <dbReference type="ARBA" id="ARBA00048220"/>
    </source>
</evidence>
<comment type="similarity">
    <text evidence="2 8">Belongs to the carbamoyltransferase HypF family.</text>
</comment>
<dbReference type="PROSITE" id="PS00150">
    <property type="entry name" value="ACYLPHOSPHATASE_1"/>
    <property type="match status" value="1"/>
</dbReference>
<sequence>MRAEATPQEHPAERRAIRVRGLVQGVGFRPHVYRCAQACAVSGFVCNDTQGVLIEAEGHDLDAFVELLQCELPPLARLDSLLQQPVPARGDNDFHIAPSRGGAARGAAIPADAAICDDCLQELFDPGDRRFLHPFIACCNCGPRYTMTRALPYDRGHTAMADFDFCPACASDYTDPGNRRFHAEPLACHDCGPQLSNSVEAVARALAAGQIVAIKGVGGYHLACDARNDAAVQQLRSRKQRDGKPFAVMVLNTRCAARYSELDEGAVRALRSPERPVTVAPVNTGKPGLSAELSRDLGTLGIMLPYTAVHYLLFHALLGCPDTSRWLREANDIALVMTSANISGEPLITDAVTAAARLGGIADCFLHHNRDIPARADDSVVRASARQYTVIRRARGFAPHAIKLHSDGPAVLALGAHLKTTVTLTRGNRAHISPHVGDLDTAEAIALHRETANALEQMLQTAPQRVACDMADDFASTRLATQLSEQRNLPLLRVQHHHAHVAAVLAEHRVTGPVLGMALDGHGQGLDGAAWGGELLRVDGAEMQRVGHLSALSLPGGDRAAREPWRMAAGILHRLDRSDEIADRFRDQPLAAALGQWLRTGETGDTTSAGRLFDAAAGLLGICPVSRFEGEAPMLLEGLVRGELTDGDHYQLLDGILDFTPLLTRLADCADPTRGAREFHGTLLRGLTDWALDAAARQRVDTIALCGGCFINHYLATELPLRLQAAGLTVLQAVAMPPNDGAISLGQAWVACHHDTARA</sequence>
<dbReference type="PANTHER" id="PTHR42959:SF1">
    <property type="entry name" value="CARBAMOYLTRANSFERASE HYPF"/>
    <property type="match status" value="1"/>
</dbReference>
<proteinExistence type="inferred from homology"/>
<keyword evidence="9" id="KW-0378">Hydrolase</keyword>
<dbReference type="PROSITE" id="PS51163">
    <property type="entry name" value="YRDC"/>
    <property type="match status" value="1"/>
</dbReference>
<dbReference type="PANTHER" id="PTHR42959">
    <property type="entry name" value="CARBAMOYLTRANSFERASE"/>
    <property type="match status" value="1"/>
</dbReference>
<name>A0A5B0WUW8_9GAMM</name>
<dbReference type="InterPro" id="IPR051060">
    <property type="entry name" value="Carbamoyltrans_HypF-like"/>
</dbReference>
<keyword evidence="5" id="KW-0863">Zinc-finger</keyword>
<dbReference type="EMBL" id="VTUX01000007">
    <property type="protein sequence ID" value="KAA1189679.1"/>
    <property type="molecule type" value="Genomic_DNA"/>
</dbReference>
<evidence type="ECO:0000313" key="12">
    <source>
        <dbReference type="EMBL" id="KAA1189679.1"/>
    </source>
</evidence>
<dbReference type="PIRSF" id="PIRSF006256">
    <property type="entry name" value="CMPcnvr_hdrg_mat"/>
    <property type="match status" value="1"/>
</dbReference>
<dbReference type="GO" id="GO:0008270">
    <property type="term" value="F:zinc ion binding"/>
    <property type="evidence" value="ECO:0007669"/>
    <property type="project" value="UniProtKB-KW"/>
</dbReference>
<dbReference type="Gene3D" id="3.30.110.120">
    <property type="match status" value="1"/>
</dbReference>
<keyword evidence="12" id="KW-0808">Transferase</keyword>
<dbReference type="InterPro" id="IPR041440">
    <property type="entry name" value="HypF_C"/>
</dbReference>
<dbReference type="SUPFAM" id="SSF54975">
    <property type="entry name" value="Acylphosphatase/BLUF domain-like"/>
    <property type="match status" value="1"/>
</dbReference>
<feature type="active site" evidence="9">
    <location>
        <position position="29"/>
    </location>
</feature>
<dbReference type="InterPro" id="IPR017968">
    <property type="entry name" value="Acylphosphatase_CS"/>
</dbReference>
<comment type="pathway">
    <text evidence="1 8">Protein modification; [NiFe] hydrogenase maturation.</text>
</comment>
<comment type="function">
    <text evidence="8">Involved in the maturation of [NiFe] hydrogenases. Along with HypE, it catalyzes the synthesis of the CN ligands of the active site iron of [NiFe]-hydrogenases. HypF functions as a carbamoyl transferase using carbamoylphosphate as a substrate and transferring the carboxamido moiety in an ATP-dependent reaction to the thiolate of the C-terminal cysteine of HypE yielding a protein-S-carboxamide.</text>
</comment>
<keyword evidence="3" id="KW-0436">Ligase</keyword>
<dbReference type="Pfam" id="PF07503">
    <property type="entry name" value="zf-HYPF"/>
    <property type="match status" value="2"/>
</dbReference>
<keyword evidence="4" id="KW-0479">Metal-binding</keyword>
<comment type="caution">
    <text evidence="12">The sequence shown here is derived from an EMBL/GenBank/DDBJ whole genome shotgun (WGS) entry which is preliminary data.</text>
</comment>
<accession>A0A5B0WUW8</accession>
<dbReference type="PROSITE" id="PS51160">
    <property type="entry name" value="ACYLPHOSPHATASE_3"/>
    <property type="match status" value="1"/>
</dbReference>
<evidence type="ECO:0000259" key="10">
    <source>
        <dbReference type="PROSITE" id="PS51160"/>
    </source>
</evidence>
<dbReference type="GO" id="GO:0016874">
    <property type="term" value="F:ligase activity"/>
    <property type="evidence" value="ECO:0007669"/>
    <property type="project" value="UniProtKB-UniRule"/>
</dbReference>
<dbReference type="InterPro" id="IPR017945">
    <property type="entry name" value="DHBP_synth_RibB-like_a/b_dom"/>
</dbReference>
<protein>
    <recommendedName>
        <fullName evidence="8">Carbamoyltransferase HypF</fullName>
        <ecNumber evidence="8">6.2.-.-</ecNumber>
    </recommendedName>
</protein>
<evidence type="ECO:0000256" key="5">
    <source>
        <dbReference type="ARBA" id="ARBA00022771"/>
    </source>
</evidence>
<dbReference type="SUPFAM" id="SSF55821">
    <property type="entry name" value="YrdC/RibB"/>
    <property type="match status" value="1"/>
</dbReference>
<evidence type="ECO:0000256" key="8">
    <source>
        <dbReference type="PIRNR" id="PIRNR006256"/>
    </source>
</evidence>
<dbReference type="GO" id="GO:0003725">
    <property type="term" value="F:double-stranded RNA binding"/>
    <property type="evidence" value="ECO:0007669"/>
    <property type="project" value="InterPro"/>
</dbReference>
<dbReference type="Gene3D" id="3.30.420.40">
    <property type="match status" value="1"/>
</dbReference>
<dbReference type="InterPro" id="IPR004421">
    <property type="entry name" value="Carbamoyltransferase_HypF"/>
</dbReference>
<dbReference type="GO" id="GO:0016743">
    <property type="term" value="F:carboxyl- or carbamoyltransferase activity"/>
    <property type="evidence" value="ECO:0007669"/>
    <property type="project" value="UniProtKB-UniRule"/>
</dbReference>
<gene>
    <name evidence="12" type="primary">hypF</name>
    <name evidence="12" type="ORF">F0M18_15125</name>
</gene>
<dbReference type="InterPro" id="IPR006070">
    <property type="entry name" value="Sua5-like_dom"/>
</dbReference>
<dbReference type="RefSeq" id="WP_149612289.1">
    <property type="nucleotide sequence ID" value="NZ_VTUX01000007.1"/>
</dbReference>
<dbReference type="GO" id="GO:0051604">
    <property type="term" value="P:protein maturation"/>
    <property type="evidence" value="ECO:0007669"/>
    <property type="project" value="TreeGrafter"/>
</dbReference>
<dbReference type="Pfam" id="PF22521">
    <property type="entry name" value="HypF_C_2"/>
    <property type="match status" value="1"/>
</dbReference>
<dbReference type="AlphaFoldDB" id="A0A5B0WUW8"/>
<dbReference type="EC" id="6.2.-.-" evidence="8"/>
<evidence type="ECO:0000256" key="3">
    <source>
        <dbReference type="ARBA" id="ARBA00022598"/>
    </source>
</evidence>
<dbReference type="UniPathway" id="UPA00335"/>
<dbReference type="Pfam" id="PF17788">
    <property type="entry name" value="HypF_C"/>
    <property type="match status" value="1"/>
</dbReference>
<dbReference type="InterPro" id="IPR001792">
    <property type="entry name" value="Acylphosphatase-like_dom"/>
</dbReference>
<dbReference type="Pfam" id="PF01300">
    <property type="entry name" value="Sua5_yciO_yrdC"/>
    <property type="match status" value="1"/>
</dbReference>
<feature type="active site" evidence="9">
    <location>
        <position position="47"/>
    </location>
</feature>
<evidence type="ECO:0000259" key="11">
    <source>
        <dbReference type="PROSITE" id="PS51163"/>
    </source>
</evidence>
<feature type="domain" description="Acylphosphatase-like" evidence="10">
    <location>
        <begin position="14"/>
        <end position="98"/>
    </location>
</feature>
<keyword evidence="13" id="KW-1185">Reference proteome</keyword>
<comment type="catalytic activity">
    <reaction evidence="9">
        <text>an acyl phosphate + H2O = a carboxylate + phosphate + H(+)</text>
        <dbReference type="Rhea" id="RHEA:14965"/>
        <dbReference type="ChEBI" id="CHEBI:15377"/>
        <dbReference type="ChEBI" id="CHEBI:15378"/>
        <dbReference type="ChEBI" id="CHEBI:29067"/>
        <dbReference type="ChEBI" id="CHEBI:43474"/>
        <dbReference type="ChEBI" id="CHEBI:59918"/>
        <dbReference type="EC" id="3.6.1.7"/>
    </reaction>
</comment>
<dbReference type="InterPro" id="IPR055128">
    <property type="entry name" value="HypF_C_2"/>
</dbReference>
<dbReference type="NCBIfam" id="TIGR00143">
    <property type="entry name" value="hypF"/>
    <property type="match status" value="1"/>
</dbReference>
<dbReference type="Gene3D" id="3.90.870.50">
    <property type="match status" value="1"/>
</dbReference>
<organism evidence="12 13">
    <name type="scientific">Pseudohalioglobus sediminis</name>
    <dbReference type="NCBI Taxonomy" id="2606449"/>
    <lineage>
        <taxon>Bacteria</taxon>
        <taxon>Pseudomonadati</taxon>
        <taxon>Pseudomonadota</taxon>
        <taxon>Gammaproteobacteria</taxon>
        <taxon>Cellvibrionales</taxon>
        <taxon>Halieaceae</taxon>
        <taxon>Pseudohalioglobus</taxon>
    </lineage>
</organism>
<dbReference type="GO" id="GO:0003998">
    <property type="term" value="F:acylphosphatase activity"/>
    <property type="evidence" value="ECO:0007669"/>
    <property type="project" value="UniProtKB-EC"/>
</dbReference>
<dbReference type="Gene3D" id="3.30.420.360">
    <property type="match status" value="1"/>
</dbReference>
<evidence type="ECO:0000256" key="2">
    <source>
        <dbReference type="ARBA" id="ARBA00008097"/>
    </source>
</evidence>
<feature type="domain" description="YrdC-like" evidence="11">
    <location>
        <begin position="196"/>
        <end position="396"/>
    </location>
</feature>
<keyword evidence="6" id="KW-0862">Zinc</keyword>
<dbReference type="Proteomes" id="UP000323708">
    <property type="component" value="Unassembled WGS sequence"/>
</dbReference>
<dbReference type="Pfam" id="PF00708">
    <property type="entry name" value="Acylphosphatase"/>
    <property type="match status" value="1"/>
</dbReference>
<evidence type="ECO:0000256" key="6">
    <source>
        <dbReference type="ARBA" id="ARBA00022833"/>
    </source>
</evidence>
<evidence type="ECO:0000256" key="4">
    <source>
        <dbReference type="ARBA" id="ARBA00022723"/>
    </source>
</evidence>
<comment type="catalytic activity">
    <reaction evidence="7 8">
        <text>C-terminal L-cysteinyl-[HypE protein] + carbamoyl phosphate + ATP + H2O = C-terminal S-carboxamide-L-cysteinyl-[HypE protein] + AMP + phosphate + diphosphate + H(+)</text>
        <dbReference type="Rhea" id="RHEA:55636"/>
        <dbReference type="Rhea" id="RHEA-COMP:14247"/>
        <dbReference type="Rhea" id="RHEA-COMP:14392"/>
        <dbReference type="ChEBI" id="CHEBI:15377"/>
        <dbReference type="ChEBI" id="CHEBI:15378"/>
        <dbReference type="ChEBI" id="CHEBI:30616"/>
        <dbReference type="ChEBI" id="CHEBI:33019"/>
        <dbReference type="ChEBI" id="CHEBI:43474"/>
        <dbReference type="ChEBI" id="CHEBI:58228"/>
        <dbReference type="ChEBI" id="CHEBI:76913"/>
        <dbReference type="ChEBI" id="CHEBI:139126"/>
        <dbReference type="ChEBI" id="CHEBI:456215"/>
    </reaction>
</comment>